<name>A0A3N4A0S4_9MICC</name>
<dbReference type="RefSeq" id="WP_123823586.1">
    <property type="nucleotide sequence ID" value="NZ_RKMF01000001.1"/>
</dbReference>
<dbReference type="Gene3D" id="1.50.10.20">
    <property type="match status" value="1"/>
</dbReference>
<dbReference type="OrthoDB" id="2505409at2"/>
<protein>
    <submittedName>
        <fullName evidence="1">Glycosidase</fullName>
    </submittedName>
</protein>
<dbReference type="GO" id="GO:0016798">
    <property type="term" value="F:hydrolase activity, acting on glycosyl bonds"/>
    <property type="evidence" value="ECO:0007669"/>
    <property type="project" value="UniProtKB-KW"/>
</dbReference>
<dbReference type="InterPro" id="IPR053169">
    <property type="entry name" value="MUG_Protein"/>
</dbReference>
<dbReference type="Proteomes" id="UP000270616">
    <property type="component" value="Unassembled WGS sequence"/>
</dbReference>
<dbReference type="Pfam" id="PF03663">
    <property type="entry name" value="Glyco_hydro_76"/>
    <property type="match status" value="1"/>
</dbReference>
<keyword evidence="1" id="KW-0326">Glycosidase</keyword>
<evidence type="ECO:0000313" key="2">
    <source>
        <dbReference type="Proteomes" id="UP000270616"/>
    </source>
</evidence>
<keyword evidence="2" id="KW-1185">Reference proteome</keyword>
<dbReference type="GO" id="GO:0005975">
    <property type="term" value="P:carbohydrate metabolic process"/>
    <property type="evidence" value="ECO:0007669"/>
    <property type="project" value="InterPro"/>
</dbReference>
<gene>
    <name evidence="1" type="ORF">EDL96_00995</name>
</gene>
<dbReference type="PANTHER" id="PTHR47791:SF3">
    <property type="entry name" value="MEIOTICALLY UP-REGULATED GENE 191 PROTEIN"/>
    <property type="match status" value="1"/>
</dbReference>
<dbReference type="EMBL" id="RKMF01000001">
    <property type="protein sequence ID" value="ROZ65694.1"/>
    <property type="molecule type" value="Genomic_DNA"/>
</dbReference>
<evidence type="ECO:0000313" key="1">
    <source>
        <dbReference type="EMBL" id="ROZ65694.1"/>
    </source>
</evidence>
<organism evidence="1 2">
    <name type="scientific">Kocuria soli</name>
    <dbReference type="NCBI Taxonomy" id="2485125"/>
    <lineage>
        <taxon>Bacteria</taxon>
        <taxon>Bacillati</taxon>
        <taxon>Actinomycetota</taxon>
        <taxon>Actinomycetes</taxon>
        <taxon>Micrococcales</taxon>
        <taxon>Micrococcaceae</taxon>
        <taxon>Kocuria</taxon>
    </lineage>
</organism>
<accession>A0A3N4A0S4</accession>
<reference evidence="1 2" key="1">
    <citation type="submission" date="2018-10" db="EMBL/GenBank/DDBJ databases">
        <title>Kocuria sp. M5W7-7, whole genome shotgun sequence.</title>
        <authorList>
            <person name="Tuo L."/>
        </authorList>
    </citation>
    <scope>NUCLEOTIDE SEQUENCE [LARGE SCALE GENOMIC DNA]</scope>
    <source>
        <strain evidence="1 2">M5W7-7</strain>
    </source>
</reference>
<comment type="caution">
    <text evidence="1">The sequence shown here is derived from an EMBL/GenBank/DDBJ whole genome shotgun (WGS) entry which is preliminary data.</text>
</comment>
<sequence length="402" mass="44331">MSQDAAESFVPHAATDRRVRAALAARTVQQLFGRRLFGIPGTWIGSVAFPHPTQFSNAWHYWWQAHLLDALVDAAHRQEETGQDSEATRKRAHQLLRAVTLRSGGRVVFNNYYDDMSWLMLALGRLRDLEESVGGDTKRVTTAGARLLKDIRAAHTTDLDGGMFWTRERKYKNTATTGPAALIACRTSAPQESANLLTWLREKLWDPEKCVFHDGLNIITTDDGKPGTKLEKAVYSYNSGPALGAAVELAEGSEGEEGAEWAAFGAEIVAGADREFGRDAGDRRVLRTHGSGDAGLFTGILARYLAEAAESPALDENTRRTARRLVLDTADALWEGRREFDPELDFNDPQARPDPERMQVIFSPDPLKHANEAQPAGKTVELGTQIQAWTTLEAAARLDPIV</sequence>
<proteinExistence type="predicted"/>
<dbReference type="InterPro" id="IPR005198">
    <property type="entry name" value="Glyco_hydro_76"/>
</dbReference>
<keyword evidence="1" id="KW-0378">Hydrolase</keyword>
<dbReference type="InterPro" id="IPR008928">
    <property type="entry name" value="6-hairpin_glycosidase_sf"/>
</dbReference>
<dbReference type="SUPFAM" id="SSF48208">
    <property type="entry name" value="Six-hairpin glycosidases"/>
    <property type="match status" value="1"/>
</dbReference>
<dbReference type="AlphaFoldDB" id="A0A3N4A0S4"/>
<dbReference type="PANTHER" id="PTHR47791">
    <property type="entry name" value="MEIOTICALLY UP-REGULATED GENE 191 PROTEIN"/>
    <property type="match status" value="1"/>
</dbReference>